<feature type="domain" description="Zn(2)-C6 fungal-type" evidence="3">
    <location>
        <begin position="545"/>
        <end position="577"/>
    </location>
</feature>
<reference evidence="4" key="1">
    <citation type="journal article" date="2021" name="Nat. Commun.">
        <title>Genetic determinants of endophytism in the Arabidopsis root mycobiome.</title>
        <authorList>
            <person name="Mesny F."/>
            <person name="Miyauchi S."/>
            <person name="Thiergart T."/>
            <person name="Pickel B."/>
            <person name="Atanasova L."/>
            <person name="Karlsson M."/>
            <person name="Huettel B."/>
            <person name="Barry K.W."/>
            <person name="Haridas S."/>
            <person name="Chen C."/>
            <person name="Bauer D."/>
            <person name="Andreopoulos W."/>
            <person name="Pangilinan J."/>
            <person name="LaButti K."/>
            <person name="Riley R."/>
            <person name="Lipzen A."/>
            <person name="Clum A."/>
            <person name="Drula E."/>
            <person name="Henrissat B."/>
            <person name="Kohler A."/>
            <person name="Grigoriev I.V."/>
            <person name="Martin F.M."/>
            <person name="Hacquard S."/>
        </authorList>
    </citation>
    <scope>NUCLEOTIDE SEQUENCE</scope>
    <source>
        <strain evidence="4">MPI-SDFR-AT-0073</strain>
    </source>
</reference>
<dbReference type="GO" id="GO:0008270">
    <property type="term" value="F:zinc ion binding"/>
    <property type="evidence" value="ECO:0007669"/>
    <property type="project" value="InterPro"/>
</dbReference>
<proteinExistence type="predicted"/>
<evidence type="ECO:0000259" key="3">
    <source>
        <dbReference type="PROSITE" id="PS50048"/>
    </source>
</evidence>
<feature type="region of interest" description="Disordered" evidence="2">
    <location>
        <begin position="148"/>
        <end position="244"/>
    </location>
</feature>
<feature type="compositionally biased region" description="Polar residues" evidence="2">
    <location>
        <begin position="17"/>
        <end position="27"/>
    </location>
</feature>
<feature type="region of interest" description="Disordered" evidence="2">
    <location>
        <begin position="611"/>
        <end position="632"/>
    </location>
</feature>
<comment type="caution">
    <text evidence="4">The sequence shown here is derived from an EMBL/GenBank/DDBJ whole genome shotgun (WGS) entry which is preliminary data.</text>
</comment>
<dbReference type="Proteomes" id="UP000758603">
    <property type="component" value="Unassembled WGS sequence"/>
</dbReference>
<feature type="compositionally biased region" description="Polar residues" evidence="2">
    <location>
        <begin position="499"/>
        <end position="519"/>
    </location>
</feature>
<evidence type="ECO:0000313" key="5">
    <source>
        <dbReference type="Proteomes" id="UP000758603"/>
    </source>
</evidence>
<gene>
    <name evidence="4" type="ORF">BKA67DRAFT_374938</name>
</gene>
<sequence>MERPSIMASGSPIEFPSTHSARSSLGSASPVKAAPPKHVSFELLFPESPQYKARLPLRVQIYPHDSTESIVTTVKNFYGLYSGPTGSKGISFEDDRGNTLIAGYENFSHNMVVYVRVIEDSAQPAVPFLPAAYPSATIGAHSYGHSDYSGHSAQHVGQHLSRPTSRMSRKRSVSPDDDRGRRSNSIAASKKGRSRSSKTRGPNYENHSDSFNGYSSDGENGAPSVSSKAKEPIGNTDISLENIVEGGRRKRAKFESSELPLFAPPQMPAATSNPSVSPARRADPHRAAIPFAHPGQNPFTNPRPLQSPQNYGYGYGHFGMFATPTTDQRRHRNSIGYPPNILPTPDPTIGSNMSEEDKDVALQLMRLGDMSNISHGRTSASTLDDTFSGNADACSSTGATSDGESDNGVELPPARRQKLEMPMSTGRLYQTTETHFIAPREHAEASGDDADYEDGGEDGPRLNDVKPKSQKPRLPSLKTGVAKPKSKIPKPLTNKVKKSNSISAPGPMSPTSLPTQSRKPSIAGPGFLPGQPGEDDQPDLSTKPRCQRCRKSKKGCDRQRPCGRCRDAGLTADQCVSEDEGNGRKGRYGRHMGVPVKNSAETMLQPTLLPAAPITAPMAPPMIGAKDKKRKR</sequence>
<protein>
    <recommendedName>
        <fullName evidence="3">Zn(2)-C6 fungal-type domain-containing protein</fullName>
    </recommendedName>
</protein>
<dbReference type="Pfam" id="PF00172">
    <property type="entry name" value="Zn_clus"/>
    <property type="match status" value="1"/>
</dbReference>
<feature type="compositionally biased region" description="Basic and acidic residues" evidence="2">
    <location>
        <begin position="458"/>
        <end position="467"/>
    </location>
</feature>
<feature type="compositionally biased region" description="Polar residues" evidence="2">
    <location>
        <begin position="209"/>
        <end position="227"/>
    </location>
</feature>
<dbReference type="RefSeq" id="XP_045955371.1">
    <property type="nucleotide sequence ID" value="XM_046096514.1"/>
</dbReference>
<dbReference type="GO" id="GO:0000981">
    <property type="term" value="F:DNA-binding transcription factor activity, RNA polymerase II-specific"/>
    <property type="evidence" value="ECO:0007669"/>
    <property type="project" value="InterPro"/>
</dbReference>
<keyword evidence="5" id="KW-1185">Reference proteome</keyword>
<keyword evidence="1" id="KW-0539">Nucleus</keyword>
<dbReference type="InterPro" id="IPR001138">
    <property type="entry name" value="Zn2Cys6_DnaBD"/>
</dbReference>
<feature type="compositionally biased region" description="Polar residues" evidence="2">
    <location>
        <begin position="393"/>
        <end position="402"/>
    </location>
</feature>
<feature type="compositionally biased region" description="Low complexity" evidence="2">
    <location>
        <begin position="611"/>
        <end position="623"/>
    </location>
</feature>
<name>A0A9P8ZVL5_9PEZI</name>
<dbReference type="PROSITE" id="PS50048">
    <property type="entry name" value="ZN2_CY6_FUNGAL_2"/>
    <property type="match status" value="1"/>
</dbReference>
<feature type="region of interest" description="Disordered" evidence="2">
    <location>
        <begin position="393"/>
        <end position="423"/>
    </location>
</feature>
<dbReference type="GeneID" id="70125406"/>
<dbReference type="SMART" id="SM00066">
    <property type="entry name" value="GAL4"/>
    <property type="match status" value="1"/>
</dbReference>
<feature type="region of interest" description="Disordered" evidence="2">
    <location>
        <begin position="262"/>
        <end position="281"/>
    </location>
</feature>
<dbReference type="AlphaFoldDB" id="A0A9P8ZVL5"/>
<organism evidence="4 5">
    <name type="scientific">Truncatella angustata</name>
    <dbReference type="NCBI Taxonomy" id="152316"/>
    <lineage>
        <taxon>Eukaryota</taxon>
        <taxon>Fungi</taxon>
        <taxon>Dikarya</taxon>
        <taxon>Ascomycota</taxon>
        <taxon>Pezizomycotina</taxon>
        <taxon>Sordariomycetes</taxon>
        <taxon>Xylariomycetidae</taxon>
        <taxon>Amphisphaeriales</taxon>
        <taxon>Sporocadaceae</taxon>
        <taxon>Truncatella</taxon>
    </lineage>
</organism>
<dbReference type="CDD" id="cd00067">
    <property type="entry name" value="GAL4"/>
    <property type="match status" value="1"/>
</dbReference>
<dbReference type="OrthoDB" id="4150467at2759"/>
<dbReference type="EMBL" id="JAGPXC010000007">
    <property type="protein sequence ID" value="KAH6648864.1"/>
    <property type="molecule type" value="Genomic_DNA"/>
</dbReference>
<evidence type="ECO:0000256" key="2">
    <source>
        <dbReference type="SAM" id="MobiDB-lite"/>
    </source>
</evidence>
<feature type="region of interest" description="Disordered" evidence="2">
    <location>
        <begin position="1"/>
        <end position="33"/>
    </location>
</feature>
<evidence type="ECO:0000256" key="1">
    <source>
        <dbReference type="ARBA" id="ARBA00023242"/>
    </source>
</evidence>
<feature type="compositionally biased region" description="Acidic residues" evidence="2">
    <location>
        <begin position="446"/>
        <end position="457"/>
    </location>
</feature>
<evidence type="ECO:0000313" key="4">
    <source>
        <dbReference type="EMBL" id="KAH6648864.1"/>
    </source>
</evidence>
<feature type="region of interest" description="Disordered" evidence="2">
    <location>
        <begin position="442"/>
        <end position="545"/>
    </location>
</feature>
<accession>A0A9P8ZVL5</accession>